<comment type="caution">
    <text evidence="2">The sequence shown here is derived from an EMBL/GenBank/DDBJ whole genome shotgun (WGS) entry which is preliminary data.</text>
</comment>
<dbReference type="EMBL" id="JADGJD010000077">
    <property type="protein sequence ID" value="KAJ3055460.1"/>
    <property type="molecule type" value="Genomic_DNA"/>
</dbReference>
<sequence>MPFLTFSRIKSIQIVDINSLDEPLLLEESQGKSSIGGERIPWKTWENEIFDLSGPRSQWPDWAKFDGPWGEEIDQVKTTGRPPMGVIAREIMYRILQVGLAAGALNNFIRRKEIAAPGPWCHEEWATLDTDKVCHPCPVPGSPPPDGPSDAAHIDCRGDSEGVIPIPEGAEQLEASQIPLPDTPKF</sequence>
<evidence type="ECO:0000256" key="1">
    <source>
        <dbReference type="SAM" id="MobiDB-lite"/>
    </source>
</evidence>
<dbReference type="Proteomes" id="UP001212841">
    <property type="component" value="Unassembled WGS sequence"/>
</dbReference>
<evidence type="ECO:0000313" key="2">
    <source>
        <dbReference type="EMBL" id="KAJ3055460.1"/>
    </source>
</evidence>
<organism evidence="2 3">
    <name type="scientific">Rhizophlyctis rosea</name>
    <dbReference type="NCBI Taxonomy" id="64517"/>
    <lineage>
        <taxon>Eukaryota</taxon>
        <taxon>Fungi</taxon>
        <taxon>Fungi incertae sedis</taxon>
        <taxon>Chytridiomycota</taxon>
        <taxon>Chytridiomycota incertae sedis</taxon>
        <taxon>Chytridiomycetes</taxon>
        <taxon>Rhizophlyctidales</taxon>
        <taxon>Rhizophlyctidaceae</taxon>
        <taxon>Rhizophlyctis</taxon>
    </lineage>
</organism>
<feature type="region of interest" description="Disordered" evidence="1">
    <location>
        <begin position="167"/>
        <end position="186"/>
    </location>
</feature>
<protein>
    <submittedName>
        <fullName evidence="2">Uncharacterized protein</fullName>
    </submittedName>
</protein>
<name>A0AAD5SIN2_9FUNG</name>
<keyword evidence="3" id="KW-1185">Reference proteome</keyword>
<evidence type="ECO:0000313" key="3">
    <source>
        <dbReference type="Proteomes" id="UP001212841"/>
    </source>
</evidence>
<feature type="region of interest" description="Disordered" evidence="1">
    <location>
        <begin position="139"/>
        <end position="162"/>
    </location>
</feature>
<accession>A0AAD5SIN2</accession>
<dbReference type="AlphaFoldDB" id="A0AAD5SIN2"/>
<gene>
    <name evidence="2" type="ORF">HK097_010414</name>
</gene>
<proteinExistence type="predicted"/>
<reference evidence="2" key="1">
    <citation type="submission" date="2020-05" db="EMBL/GenBank/DDBJ databases">
        <title>Phylogenomic resolution of chytrid fungi.</title>
        <authorList>
            <person name="Stajich J.E."/>
            <person name="Amses K."/>
            <person name="Simmons R."/>
            <person name="Seto K."/>
            <person name="Myers J."/>
            <person name="Bonds A."/>
            <person name="Quandt C.A."/>
            <person name="Barry K."/>
            <person name="Liu P."/>
            <person name="Grigoriev I."/>
            <person name="Longcore J.E."/>
            <person name="James T.Y."/>
        </authorList>
    </citation>
    <scope>NUCLEOTIDE SEQUENCE</scope>
    <source>
        <strain evidence="2">JEL0318</strain>
    </source>
</reference>